<feature type="compositionally biased region" description="Basic residues" evidence="1">
    <location>
        <begin position="145"/>
        <end position="159"/>
    </location>
</feature>
<dbReference type="Proteomes" id="UP000008810">
    <property type="component" value="Chromosome 1"/>
</dbReference>
<dbReference type="EMBL" id="CM000880">
    <property type="protein sequence ID" value="KQK18498.1"/>
    <property type="molecule type" value="Genomic_DNA"/>
</dbReference>
<reference evidence="3" key="3">
    <citation type="submission" date="2018-08" db="UniProtKB">
        <authorList>
            <consortium name="EnsemblPlants"/>
        </authorList>
    </citation>
    <scope>IDENTIFICATION</scope>
    <source>
        <strain evidence="3">cv. Bd21</strain>
    </source>
</reference>
<reference evidence="2" key="2">
    <citation type="submission" date="2017-06" db="EMBL/GenBank/DDBJ databases">
        <title>WGS assembly of Brachypodium distachyon.</title>
        <authorList>
            <consortium name="The International Brachypodium Initiative"/>
            <person name="Lucas S."/>
            <person name="Harmon-Smith M."/>
            <person name="Lail K."/>
            <person name="Tice H."/>
            <person name="Grimwood J."/>
            <person name="Bruce D."/>
            <person name="Barry K."/>
            <person name="Shu S."/>
            <person name="Lindquist E."/>
            <person name="Wang M."/>
            <person name="Pitluck S."/>
            <person name="Vogel J.P."/>
            <person name="Garvin D.F."/>
            <person name="Mockler T.C."/>
            <person name="Schmutz J."/>
            <person name="Rokhsar D."/>
            <person name="Bevan M.W."/>
        </authorList>
    </citation>
    <scope>NUCLEOTIDE SEQUENCE</scope>
    <source>
        <strain evidence="2">Bd21</strain>
    </source>
</reference>
<feature type="region of interest" description="Disordered" evidence="1">
    <location>
        <begin position="137"/>
        <end position="214"/>
    </location>
</feature>
<dbReference type="ExpressionAtlas" id="A0A0Q3S0J8">
    <property type="expression patterns" value="baseline"/>
</dbReference>
<sequence>MNSPVVPSTASSMEKQEEEDRGARALPYPRQGATIAPRFFLPPPPASTGRGGLERRGGAGRGGAMGFRGGAMGQGRGTSRPGEEGAVTLHPSVCPVDPLPCRFMVVEVVAVWRGGEGQVVAAPWGFVVAPWGRGGAHRPLERKGGAHRHTAAGHMKKPRRQPERKARIGVTRKSNRQKACKLKQQIQPRSVSDSCSSTCSSQLRKNGESSTAASMRETHHWTTSEELFLLDPLATGPNAMAEREKFMANKRVYCNSAAAELNERFGNTNGYVPVTQPKANSLKDAAELQCKNWEKKHADLAQESAANTHDSSGIT</sequence>
<dbReference type="InParanoid" id="A0A0Q3S0J8"/>
<accession>A0A0Q3S0J8</accession>
<dbReference type="AlphaFoldDB" id="A0A0Q3S0J8"/>
<evidence type="ECO:0000313" key="3">
    <source>
        <dbReference type="EnsemblPlants" id="KQK18498"/>
    </source>
</evidence>
<dbReference type="Gramene" id="KQK18498">
    <property type="protein sequence ID" value="KQK18498"/>
    <property type="gene ID" value="BRADI_1g42873v3"/>
</dbReference>
<evidence type="ECO:0000256" key="1">
    <source>
        <dbReference type="SAM" id="MobiDB-lite"/>
    </source>
</evidence>
<feature type="compositionally biased region" description="Low complexity" evidence="1">
    <location>
        <begin position="190"/>
        <end position="201"/>
    </location>
</feature>
<reference evidence="2 3" key="1">
    <citation type="journal article" date="2010" name="Nature">
        <title>Genome sequencing and analysis of the model grass Brachypodium distachyon.</title>
        <authorList>
            <consortium name="International Brachypodium Initiative"/>
        </authorList>
    </citation>
    <scope>NUCLEOTIDE SEQUENCE [LARGE SCALE GENOMIC DNA]</scope>
    <source>
        <strain evidence="2 3">Bd21</strain>
    </source>
</reference>
<gene>
    <name evidence="2" type="ORF">BRADI_1g42873v3</name>
</gene>
<dbReference type="EnsemblPlants" id="KQK18498">
    <property type="protein sequence ID" value="KQK18498"/>
    <property type="gene ID" value="BRADI_1g42873v3"/>
</dbReference>
<evidence type="ECO:0000313" key="2">
    <source>
        <dbReference type="EMBL" id="KQK18498.1"/>
    </source>
</evidence>
<proteinExistence type="predicted"/>
<feature type="compositionally biased region" description="Gly residues" evidence="1">
    <location>
        <begin position="59"/>
        <end position="76"/>
    </location>
</feature>
<evidence type="ECO:0000313" key="4">
    <source>
        <dbReference type="Proteomes" id="UP000008810"/>
    </source>
</evidence>
<organism evidence="2">
    <name type="scientific">Brachypodium distachyon</name>
    <name type="common">Purple false brome</name>
    <name type="synonym">Trachynia distachya</name>
    <dbReference type="NCBI Taxonomy" id="15368"/>
    <lineage>
        <taxon>Eukaryota</taxon>
        <taxon>Viridiplantae</taxon>
        <taxon>Streptophyta</taxon>
        <taxon>Embryophyta</taxon>
        <taxon>Tracheophyta</taxon>
        <taxon>Spermatophyta</taxon>
        <taxon>Magnoliopsida</taxon>
        <taxon>Liliopsida</taxon>
        <taxon>Poales</taxon>
        <taxon>Poaceae</taxon>
        <taxon>BOP clade</taxon>
        <taxon>Pooideae</taxon>
        <taxon>Stipodae</taxon>
        <taxon>Brachypodieae</taxon>
        <taxon>Brachypodium</taxon>
    </lineage>
</organism>
<name>A0A0Q3S0J8_BRADI</name>
<keyword evidence="4" id="KW-1185">Reference proteome</keyword>
<feature type="region of interest" description="Disordered" evidence="1">
    <location>
        <begin position="1"/>
        <end position="86"/>
    </location>
</feature>
<feature type="compositionally biased region" description="Polar residues" evidence="1">
    <location>
        <begin position="202"/>
        <end position="213"/>
    </location>
</feature>
<feature type="compositionally biased region" description="Polar residues" evidence="1">
    <location>
        <begin position="1"/>
        <end position="13"/>
    </location>
</feature>
<protein>
    <submittedName>
        <fullName evidence="2 3">Uncharacterized protein</fullName>
    </submittedName>
</protein>